<feature type="compositionally biased region" description="Basic residues" evidence="7">
    <location>
        <begin position="351"/>
        <end position="361"/>
    </location>
</feature>
<dbReference type="AlphaFoldDB" id="B9SM27"/>
<keyword evidence="3 5" id="KW-0371">Homeobox</keyword>
<dbReference type="GO" id="GO:0005634">
    <property type="term" value="C:nucleus"/>
    <property type="evidence" value="ECO:0007669"/>
    <property type="project" value="UniProtKB-SubCell"/>
</dbReference>
<dbReference type="SMART" id="SM00389">
    <property type="entry name" value="HOX"/>
    <property type="match status" value="1"/>
</dbReference>
<evidence type="ECO:0000256" key="6">
    <source>
        <dbReference type="RuleBase" id="RU000682"/>
    </source>
</evidence>
<feature type="region of interest" description="Disordered" evidence="7">
    <location>
        <begin position="344"/>
        <end position="374"/>
    </location>
</feature>
<evidence type="ECO:0000256" key="1">
    <source>
        <dbReference type="ARBA" id="ARBA00004123"/>
    </source>
</evidence>
<dbReference type="FunCoup" id="B9SM27">
    <property type="interactions" value="646"/>
</dbReference>
<feature type="domain" description="Homeobox" evidence="8">
    <location>
        <begin position="31"/>
        <end position="108"/>
    </location>
</feature>
<dbReference type="Pfam" id="PF00046">
    <property type="entry name" value="Homeodomain"/>
    <property type="match status" value="1"/>
</dbReference>
<dbReference type="PANTHER" id="PTHR47713">
    <property type="entry name" value="HOMEODOMAIN-LIKE SUPERFAMILY PROTEIN"/>
    <property type="match status" value="1"/>
</dbReference>
<organism evidence="9 10">
    <name type="scientific">Ricinus communis</name>
    <name type="common">Castor bean</name>
    <dbReference type="NCBI Taxonomy" id="3988"/>
    <lineage>
        <taxon>Eukaryota</taxon>
        <taxon>Viridiplantae</taxon>
        <taxon>Streptophyta</taxon>
        <taxon>Embryophyta</taxon>
        <taxon>Tracheophyta</taxon>
        <taxon>Spermatophyta</taxon>
        <taxon>Magnoliopsida</taxon>
        <taxon>eudicotyledons</taxon>
        <taxon>Gunneridae</taxon>
        <taxon>Pentapetalae</taxon>
        <taxon>rosids</taxon>
        <taxon>fabids</taxon>
        <taxon>Malpighiales</taxon>
        <taxon>Euphorbiaceae</taxon>
        <taxon>Acalyphoideae</taxon>
        <taxon>Acalypheae</taxon>
        <taxon>Ricinus</taxon>
    </lineage>
</organism>
<gene>
    <name evidence="9" type="ORF">RCOM_0834050</name>
</gene>
<keyword evidence="4 5" id="KW-0539">Nucleus</keyword>
<dbReference type="Gene3D" id="1.10.10.60">
    <property type="entry name" value="Homeodomain-like"/>
    <property type="match status" value="1"/>
</dbReference>
<keyword evidence="10" id="KW-1185">Reference proteome</keyword>
<evidence type="ECO:0000256" key="4">
    <source>
        <dbReference type="ARBA" id="ARBA00023242"/>
    </source>
</evidence>
<accession>B9SM27</accession>
<protein>
    <recommendedName>
        <fullName evidence="8">Homeobox domain-containing protein</fullName>
    </recommendedName>
</protein>
<reference evidence="10" key="1">
    <citation type="journal article" date="2010" name="Nat. Biotechnol.">
        <title>Draft genome sequence of the oilseed species Ricinus communis.</title>
        <authorList>
            <person name="Chan A.P."/>
            <person name="Crabtree J."/>
            <person name="Zhao Q."/>
            <person name="Lorenzi H."/>
            <person name="Orvis J."/>
            <person name="Puiu D."/>
            <person name="Melake-Berhan A."/>
            <person name="Jones K.M."/>
            <person name="Redman J."/>
            <person name="Chen G."/>
            <person name="Cahoon E.B."/>
            <person name="Gedil M."/>
            <person name="Stanke M."/>
            <person name="Haas B.J."/>
            <person name="Wortman J.R."/>
            <person name="Fraser-Liggett C.M."/>
            <person name="Ravel J."/>
            <person name="Rabinowicz P.D."/>
        </authorList>
    </citation>
    <scope>NUCLEOTIDE SEQUENCE [LARGE SCALE GENOMIC DNA]</scope>
    <source>
        <strain evidence="10">cv. Hale</strain>
    </source>
</reference>
<dbReference type="EMBL" id="EQ974024">
    <property type="protein sequence ID" value="EEF35346.1"/>
    <property type="molecule type" value="Genomic_DNA"/>
</dbReference>
<feature type="DNA-binding region" description="Homeobox" evidence="5">
    <location>
        <begin position="33"/>
        <end position="109"/>
    </location>
</feature>
<dbReference type="SUPFAM" id="SSF46689">
    <property type="entry name" value="Homeodomain-like"/>
    <property type="match status" value="1"/>
</dbReference>
<evidence type="ECO:0000256" key="7">
    <source>
        <dbReference type="SAM" id="MobiDB-lite"/>
    </source>
</evidence>
<dbReference type="InterPro" id="IPR001356">
    <property type="entry name" value="HD"/>
</dbReference>
<evidence type="ECO:0000256" key="3">
    <source>
        <dbReference type="ARBA" id="ARBA00023155"/>
    </source>
</evidence>
<dbReference type="Proteomes" id="UP000008311">
    <property type="component" value="Unassembled WGS sequence"/>
</dbReference>
<comment type="subcellular location">
    <subcellularLocation>
        <location evidence="1 5 6">Nucleus</location>
    </subcellularLocation>
</comment>
<dbReference type="GO" id="GO:0003677">
    <property type="term" value="F:DNA binding"/>
    <property type="evidence" value="ECO:0007669"/>
    <property type="project" value="UniProtKB-UniRule"/>
</dbReference>
<evidence type="ECO:0000313" key="9">
    <source>
        <dbReference type="EMBL" id="EEF35346.1"/>
    </source>
</evidence>
<dbReference type="PROSITE" id="PS00027">
    <property type="entry name" value="HOMEOBOX_1"/>
    <property type="match status" value="1"/>
</dbReference>
<evidence type="ECO:0000256" key="5">
    <source>
        <dbReference type="PROSITE-ProRule" id="PRU00108"/>
    </source>
</evidence>
<dbReference type="CDD" id="cd00086">
    <property type="entry name" value="homeodomain"/>
    <property type="match status" value="1"/>
</dbReference>
<proteinExistence type="predicted"/>
<feature type="compositionally biased region" description="Basic and acidic residues" evidence="7">
    <location>
        <begin position="108"/>
        <end position="121"/>
    </location>
</feature>
<evidence type="ECO:0000259" key="8">
    <source>
        <dbReference type="PROSITE" id="PS50071"/>
    </source>
</evidence>
<sequence length="643" mass="72559">MACGILDLVHLSQAPSLDSNEMHSEENRVSFEKNTKRILKTPAQIMALEKFYNVMLVIMFLKGKFLAFSPEHNYPTEEMKSEVAEKIGLTEKQVSSWFCHRRLKDKNKSKDETYGNGRQDRSSGIIQDRGSGLRQDSCGSTKQGDYRKVDLKEVESQRLYGHNFPAADLTYDRTSRYTGNLNAMDDTSSESSSSLQEKLFSQSEDLYDMKTSGYVTQNGANRPFVPKVSNNMGYKPSGYLKVKNEIENAAITAVKRQLGKHYREDGPPLGVEFQALPPGAFSSSSRDPINGAFYVGDLARIHSPPDISGIHKQSSTSNRYELYSSKMSSQDTFMDGANCNLKNTSDSLDKKSHHQLKRKSTFNHPDSSPGGKSAMDKFDGFAAETSMHSSKRNYKMGFKHNAEGIRSDIGSNHHYLDGGKVISEQTGRWLHDYGNGGPKIVQGNDFMSKPNLILGSSKFHDKEERTQSTRPAKEEKLFGEMKGTKEYRDSVRGMNHPANEMKVSKRFRDEFCQQEYVTKASFPNIARKTNSNKGLVGFSLGLAALRTSVPESLQHSPLFGDERRVGKRCHHIEPHIFLLHTIWETWDYLENVAACSIFLDAAKFVNAQHAKIRVLSWRGHLVSARMKLQTLVHQTEDLTVDRW</sequence>
<evidence type="ECO:0000313" key="10">
    <source>
        <dbReference type="Proteomes" id="UP000008311"/>
    </source>
</evidence>
<dbReference type="STRING" id="3988.B9SM27"/>
<dbReference type="InterPro" id="IPR017970">
    <property type="entry name" value="Homeobox_CS"/>
</dbReference>
<dbReference type="InParanoid" id="B9SM27"/>
<evidence type="ECO:0000256" key="2">
    <source>
        <dbReference type="ARBA" id="ARBA00023125"/>
    </source>
</evidence>
<dbReference type="PROSITE" id="PS50071">
    <property type="entry name" value="HOMEOBOX_2"/>
    <property type="match status" value="1"/>
</dbReference>
<dbReference type="eggNOG" id="KOG0488">
    <property type="taxonomic scope" value="Eukaryota"/>
</dbReference>
<dbReference type="GO" id="GO:0000981">
    <property type="term" value="F:DNA-binding transcription factor activity, RNA polymerase II-specific"/>
    <property type="evidence" value="ECO:0007669"/>
    <property type="project" value="InterPro"/>
</dbReference>
<feature type="region of interest" description="Disordered" evidence="7">
    <location>
        <begin position="108"/>
        <end position="143"/>
    </location>
</feature>
<dbReference type="PANTHER" id="PTHR47713:SF2">
    <property type="entry name" value="HOMEODOMAIN-LIKE SUPERFAMILY PROTEIN"/>
    <property type="match status" value="1"/>
</dbReference>
<dbReference type="InterPro" id="IPR009057">
    <property type="entry name" value="Homeodomain-like_sf"/>
</dbReference>
<keyword evidence="2 5" id="KW-0238">DNA-binding</keyword>
<name>B9SM27_RICCO</name>